<dbReference type="InterPro" id="IPR015943">
    <property type="entry name" value="WD40/YVTN_repeat-like_dom_sf"/>
</dbReference>
<dbReference type="InterPro" id="IPR036388">
    <property type="entry name" value="WH-like_DNA-bd_sf"/>
</dbReference>
<dbReference type="Gene3D" id="2.130.10.10">
    <property type="entry name" value="YVTN repeat-like/Quinoprotein amine dehydrogenase"/>
    <property type="match status" value="2"/>
</dbReference>
<dbReference type="EMBL" id="QOVL01000005">
    <property type="protein sequence ID" value="RXG31892.1"/>
    <property type="molecule type" value="Genomic_DNA"/>
</dbReference>
<keyword evidence="2" id="KW-0812">Transmembrane</keyword>
<dbReference type="GO" id="GO:0006355">
    <property type="term" value="P:regulation of DNA-templated transcription"/>
    <property type="evidence" value="ECO:0007669"/>
    <property type="project" value="InterPro"/>
</dbReference>
<name>A0A4Q0PP27_9FLAO</name>
<gene>
    <name evidence="5" type="ORF">DSL99_1194</name>
</gene>
<dbReference type="InterPro" id="IPR000792">
    <property type="entry name" value="Tscrpt_reg_LuxR_C"/>
</dbReference>
<dbReference type="InterPro" id="IPR016032">
    <property type="entry name" value="Sig_transdc_resp-reg_C-effctor"/>
</dbReference>
<sequence>MSLHFILRSALCLILFFATSSSSAQNFFPPVTNYSSNMYNAASQNWGLSSDVDGVLYAANNEGLLRFDGQRWEVFTLPNQTIVRSVYCLGNRIYTGSYEEFGYWTKTRLGDLRYTSLTHLIDTTFQNEEFWQITSVGNTVYFRSFGKIYRYEENTIKAFQPDFIITTMGLYQNQLYLGSNDGKVYSFNKENFSAVTDNTHNNSSIIELASTNGQLLAGTRRKGIFSFEDGYLNAWGSPALNQFLATNELNKIQPISEDLLVIGTVKGGILYYNPKTQNFKNHFRQNGLQNNTVLSLHKAGDKIWIGLDNGIDAVIPDAPIQYFLDNSGQLGAVYDIVFFNNNYYVGSNTGVHRITDDGLFFIPGSQGQVWSFTTIGEELFVNHNLGLFQLDKDTLSLVSGVSGSYNLTQIPQTNTYLNSTYNGLRQYEFINNTLINEPLFEAGGAPVEHVIFEDKNHLWAAHPYKGFYFADLDLSETKLTNKQQYAKHPQLNAYKTTIHHIAGETAFYNAGNWYRYNRISKDLEAFEDLKDYTSYALLSQQEDAYWFKNRNDNGLIYTNFSKDSLFIYEPVLESRSIKNYENIIKRNDSLYLITLNEGFGQLNLAQLNKDNHNGKLQQPLLSRLSTASKRLDISASIYEISFKESSKINFDIAAPALHKPNFYYILSNGSEGHFDGNLSFQNLQAGSYKLQIWPLINGTRGNTPLVLQFIISRPWYLSNLMIVIYILLLFGIIFLIAWINKKKLNKHRKELEQRLIKEQEHKNQLAERNNLLEEINTKRKELANTTYMAAKRNSSLIDIKNQLDDVKDKGGNPKKVASIQNKINHIIDAKDNWKVFETTFKEINNDFFQKLLANHPDLSSKDLKLCAYLKMNLSTKEIAPLMAISVRGVEIHRYRLRKKLDLSSGKNLSKYLIKNY</sequence>
<dbReference type="Gene3D" id="1.10.10.10">
    <property type="entry name" value="Winged helix-like DNA-binding domain superfamily/Winged helix DNA-binding domain"/>
    <property type="match status" value="1"/>
</dbReference>
<protein>
    <recommendedName>
        <fullName evidence="4">HTH luxR-type domain-containing protein</fullName>
    </recommendedName>
</protein>
<evidence type="ECO:0000256" key="3">
    <source>
        <dbReference type="SAM" id="SignalP"/>
    </source>
</evidence>
<keyword evidence="1" id="KW-0175">Coiled coil</keyword>
<keyword evidence="3" id="KW-0732">Signal</keyword>
<accession>A0A4Q0PP27</accession>
<dbReference type="SMART" id="SM00421">
    <property type="entry name" value="HTH_LUXR"/>
    <property type="match status" value="1"/>
</dbReference>
<evidence type="ECO:0000256" key="2">
    <source>
        <dbReference type="SAM" id="Phobius"/>
    </source>
</evidence>
<feature type="chain" id="PRO_5020523456" description="HTH luxR-type domain-containing protein" evidence="3">
    <location>
        <begin position="25"/>
        <end position="916"/>
    </location>
</feature>
<evidence type="ECO:0000313" key="5">
    <source>
        <dbReference type="EMBL" id="RXG31892.1"/>
    </source>
</evidence>
<dbReference type="GO" id="GO:0003677">
    <property type="term" value="F:DNA binding"/>
    <property type="evidence" value="ECO:0007669"/>
    <property type="project" value="InterPro"/>
</dbReference>
<evidence type="ECO:0000259" key="4">
    <source>
        <dbReference type="SMART" id="SM00421"/>
    </source>
</evidence>
<comment type="caution">
    <text evidence="5">The sequence shown here is derived from an EMBL/GenBank/DDBJ whole genome shotgun (WGS) entry which is preliminary data.</text>
</comment>
<feature type="signal peptide" evidence="3">
    <location>
        <begin position="1"/>
        <end position="24"/>
    </location>
</feature>
<feature type="coiled-coil region" evidence="1">
    <location>
        <begin position="741"/>
        <end position="785"/>
    </location>
</feature>
<dbReference type="Proteomes" id="UP000290608">
    <property type="component" value="Unassembled WGS sequence"/>
</dbReference>
<dbReference type="SUPFAM" id="SSF50998">
    <property type="entry name" value="Quinoprotein alcohol dehydrogenase-like"/>
    <property type="match status" value="1"/>
</dbReference>
<dbReference type="InterPro" id="IPR011047">
    <property type="entry name" value="Quinoprotein_ADH-like_sf"/>
</dbReference>
<evidence type="ECO:0000256" key="1">
    <source>
        <dbReference type="SAM" id="Coils"/>
    </source>
</evidence>
<feature type="domain" description="HTH luxR-type" evidence="4">
    <location>
        <begin position="855"/>
        <end position="912"/>
    </location>
</feature>
<keyword evidence="2" id="KW-0472">Membrane</keyword>
<organism evidence="5 6">
    <name type="scientific">Leeuwenhoekiella marinoflava</name>
    <dbReference type="NCBI Taxonomy" id="988"/>
    <lineage>
        <taxon>Bacteria</taxon>
        <taxon>Pseudomonadati</taxon>
        <taxon>Bacteroidota</taxon>
        <taxon>Flavobacteriia</taxon>
        <taxon>Flavobacteriales</taxon>
        <taxon>Flavobacteriaceae</taxon>
        <taxon>Leeuwenhoekiella</taxon>
    </lineage>
</organism>
<keyword evidence="2" id="KW-1133">Transmembrane helix</keyword>
<feature type="transmembrane region" description="Helical" evidence="2">
    <location>
        <begin position="715"/>
        <end position="739"/>
    </location>
</feature>
<dbReference type="AlphaFoldDB" id="A0A4Q0PP27"/>
<dbReference type="STRING" id="1122159.SAMN02745246_01252"/>
<dbReference type="SUPFAM" id="SSF46894">
    <property type="entry name" value="C-terminal effector domain of the bipartite response regulators"/>
    <property type="match status" value="1"/>
</dbReference>
<evidence type="ECO:0000313" key="6">
    <source>
        <dbReference type="Proteomes" id="UP000290608"/>
    </source>
</evidence>
<proteinExistence type="predicted"/>
<reference evidence="5 6" key="1">
    <citation type="submission" date="2018-07" db="EMBL/GenBank/DDBJ databases">
        <title>Leeuwenhoekiella genomics.</title>
        <authorList>
            <person name="Tahon G."/>
            <person name="Willems A."/>
        </authorList>
    </citation>
    <scope>NUCLEOTIDE SEQUENCE [LARGE SCALE GENOMIC DNA]</scope>
    <source>
        <strain evidence="5 6">LMG 1345</strain>
    </source>
</reference>